<dbReference type="GO" id="GO:0140359">
    <property type="term" value="F:ABC-type transporter activity"/>
    <property type="evidence" value="ECO:0007669"/>
    <property type="project" value="InterPro"/>
</dbReference>
<evidence type="ECO:0000313" key="2">
    <source>
        <dbReference type="EMBL" id="SCE65995.1"/>
    </source>
</evidence>
<dbReference type="GO" id="GO:0005886">
    <property type="term" value="C:plasma membrane"/>
    <property type="evidence" value="ECO:0007669"/>
    <property type="project" value="UniProtKB-SubCell"/>
</dbReference>
<feature type="transmembrane region" description="Helical" evidence="1">
    <location>
        <begin position="16"/>
        <end position="37"/>
    </location>
</feature>
<accession>A0A1C4U2S0</accession>
<dbReference type="Pfam" id="PF12679">
    <property type="entry name" value="ABC2_membrane_2"/>
    <property type="match status" value="1"/>
</dbReference>
<feature type="transmembrane region" description="Helical" evidence="1">
    <location>
        <begin position="241"/>
        <end position="265"/>
    </location>
</feature>
<keyword evidence="3" id="KW-1185">Reference proteome</keyword>
<keyword evidence="1" id="KW-0812">Transmembrane</keyword>
<reference evidence="3" key="1">
    <citation type="submission" date="2016-06" db="EMBL/GenBank/DDBJ databases">
        <authorList>
            <person name="Varghese N."/>
            <person name="Submissions Spin"/>
        </authorList>
    </citation>
    <scope>NUCLEOTIDE SEQUENCE [LARGE SCALE GENOMIC DNA]</scope>
    <source>
        <strain evidence="3">DSM 43168</strain>
    </source>
</reference>
<dbReference type="AlphaFoldDB" id="A0A1C4U2S0"/>
<protein>
    <submittedName>
        <fullName evidence="2">ABC-2 family transporter protein</fullName>
    </submittedName>
</protein>
<feature type="transmembrane region" description="Helical" evidence="1">
    <location>
        <begin position="122"/>
        <end position="144"/>
    </location>
</feature>
<feature type="transmembrane region" description="Helical" evidence="1">
    <location>
        <begin position="212"/>
        <end position="234"/>
    </location>
</feature>
<name>A0A1C4U2S0_9ACTN</name>
<dbReference type="EMBL" id="FMCT01000001">
    <property type="protein sequence ID" value="SCE65995.1"/>
    <property type="molecule type" value="Genomic_DNA"/>
</dbReference>
<gene>
    <name evidence="2" type="ORF">GA0070563_101222</name>
</gene>
<feature type="transmembrane region" description="Helical" evidence="1">
    <location>
        <begin position="316"/>
        <end position="335"/>
    </location>
</feature>
<dbReference type="Proteomes" id="UP000183585">
    <property type="component" value="Unassembled WGS sequence"/>
</dbReference>
<evidence type="ECO:0000256" key="1">
    <source>
        <dbReference type="SAM" id="Phobius"/>
    </source>
</evidence>
<keyword evidence="1" id="KW-0472">Membrane</keyword>
<proteinExistence type="predicted"/>
<dbReference type="STRING" id="47853.TK50_17685"/>
<evidence type="ECO:0000313" key="3">
    <source>
        <dbReference type="Proteomes" id="UP000183585"/>
    </source>
</evidence>
<organism evidence="2 3">
    <name type="scientific">Micromonospora carbonacea</name>
    <dbReference type="NCBI Taxonomy" id="47853"/>
    <lineage>
        <taxon>Bacteria</taxon>
        <taxon>Bacillati</taxon>
        <taxon>Actinomycetota</taxon>
        <taxon>Actinomycetes</taxon>
        <taxon>Micromonosporales</taxon>
        <taxon>Micromonosporaceae</taxon>
        <taxon>Micromonospora</taxon>
    </lineage>
</organism>
<dbReference type="RefSeq" id="WP_074472347.1">
    <property type="nucleotide sequence ID" value="NZ_FMCT01000001.1"/>
</dbReference>
<sequence length="341" mass="37135">MSLYRTELRRLGKRRFARWATVLGLLLLGAVLVGVFFTNQKIGPEQQAAAQRQAEQQYQEQVRWAEQERKACEQAKASGQDQQQEGRFPPDCEMISPPPPESIQADWFLPSTFDFRASFEEMIVTFTAILALLGFVVGASFVGAEWSSGGMMNLLLWRPQRLTVLLTKLAALLTGLVAVALAAAVVWTAGFWAVGSLRGTTEKMTAGVWQSFALTGLRGLVLIMVAAAVGFALASLGRHTAMALGGAIGAVVVGQFGLGIVMSMAGARFVEAWLLPTYGLAWMTKKVTLEDWNSCNSSSYYGECKPDTFDLTWQHASILFSVVLVVALGSALVTMRRRDVA</sequence>
<keyword evidence="1" id="KW-1133">Transmembrane helix</keyword>
<feature type="transmembrane region" description="Helical" evidence="1">
    <location>
        <begin position="165"/>
        <end position="192"/>
    </location>
</feature>